<keyword evidence="1" id="KW-0472">Membrane</keyword>
<feature type="transmembrane region" description="Helical" evidence="1">
    <location>
        <begin position="198"/>
        <end position="218"/>
    </location>
</feature>
<sequence>MNLNDLPTPRAFWRWLRQWRKNELVDSIDRVAVLSHVDDAGALGPRFAFMTLMACGIAMLGLLQNSAAVIIGAMLIAPLMGPIIELGMGLATFDFRTVRSALKTIGVGIVLALAMAMIIVWLSPLKQATPEILARTQPTFFDLLVAVFSGLAGAYATITQKGETIVGVAIATALMPPLAVVAYGLALANWSIVGGAGLLLMTNLLAISLSATVVARLYGFGGSDSPKQTAWQAGLIIGTFVLLSIPLGLSLRRIALQTQAEVSIRAALDAAAAESGGRVSALRVDPVGNAFTVDAVLMTPRYVNGLDERLSEILTRQLDRKVDVQLREVVTADDKSIANQQATLSELSRSIASLKQADAQRGQAMQSQREARLSVLEALVSRIGTLEQPANDGVMRLRLNPGVMSLAQARALEGELAGVVGESAPPPRVLPPLQTLPPVPWAVDADGKLQPGPSSTLATQLWAMQRWQANGIEVVGIAQDEDAAIQRARDVSELARAEGVLVTTARGANADDRRALAADAPANAVWLRLPGN</sequence>
<reference evidence="3" key="1">
    <citation type="submission" date="2017-01" db="EMBL/GenBank/DDBJ databases">
        <authorList>
            <person name="Varghese N."/>
            <person name="Submissions S."/>
        </authorList>
    </citation>
    <scope>NUCLEOTIDE SEQUENCE [LARGE SCALE GENOMIC DNA]</scope>
    <source>
        <strain evidence="3">UM1</strain>
    </source>
</reference>
<organism evidence="2 3">
    <name type="scientific">Solilutibacter tolerans</name>
    <dbReference type="NCBI Taxonomy" id="1604334"/>
    <lineage>
        <taxon>Bacteria</taxon>
        <taxon>Pseudomonadati</taxon>
        <taxon>Pseudomonadota</taxon>
        <taxon>Gammaproteobacteria</taxon>
        <taxon>Lysobacterales</taxon>
        <taxon>Lysobacteraceae</taxon>
        <taxon>Solilutibacter</taxon>
    </lineage>
</organism>
<dbReference type="PANTHER" id="PTHR20992:SF9">
    <property type="entry name" value="AT15442P-RELATED"/>
    <property type="match status" value="1"/>
</dbReference>
<dbReference type="EMBL" id="FTLW01000002">
    <property type="protein sequence ID" value="SIQ26649.1"/>
    <property type="molecule type" value="Genomic_DNA"/>
</dbReference>
<evidence type="ECO:0000313" key="3">
    <source>
        <dbReference type="Proteomes" id="UP000241788"/>
    </source>
</evidence>
<dbReference type="OrthoDB" id="9790659at2"/>
<dbReference type="STRING" id="1604334.SAMN05421546_0964"/>
<keyword evidence="3" id="KW-1185">Reference proteome</keyword>
<dbReference type="PANTHER" id="PTHR20992">
    <property type="entry name" value="AT15442P-RELATED"/>
    <property type="match status" value="1"/>
</dbReference>
<dbReference type="Pfam" id="PF04087">
    <property type="entry name" value="DUF389"/>
    <property type="match status" value="1"/>
</dbReference>
<accession>A0A1N6RCX7</accession>
<feature type="transmembrane region" description="Helical" evidence="1">
    <location>
        <begin position="43"/>
        <end position="63"/>
    </location>
</feature>
<gene>
    <name evidence="2" type="ORF">SAMN05421546_0964</name>
</gene>
<dbReference type="RefSeq" id="WP_076585812.1">
    <property type="nucleotide sequence ID" value="NZ_FTLW01000002.1"/>
</dbReference>
<keyword evidence="1" id="KW-0812">Transmembrane</keyword>
<protein>
    <submittedName>
        <fullName evidence="2">TIGR00341 family protein</fullName>
    </submittedName>
</protein>
<evidence type="ECO:0000313" key="2">
    <source>
        <dbReference type="EMBL" id="SIQ26649.1"/>
    </source>
</evidence>
<feature type="transmembrane region" description="Helical" evidence="1">
    <location>
        <begin position="137"/>
        <end position="158"/>
    </location>
</feature>
<name>A0A1N6RCX7_9GAMM</name>
<dbReference type="InterPro" id="IPR005240">
    <property type="entry name" value="DUF389"/>
</dbReference>
<dbReference type="Proteomes" id="UP000241788">
    <property type="component" value="Unassembled WGS sequence"/>
</dbReference>
<feature type="transmembrane region" description="Helical" evidence="1">
    <location>
        <begin position="105"/>
        <end position="125"/>
    </location>
</feature>
<dbReference type="AlphaFoldDB" id="A0A1N6RCX7"/>
<feature type="transmembrane region" description="Helical" evidence="1">
    <location>
        <begin position="164"/>
        <end position="186"/>
    </location>
</feature>
<evidence type="ECO:0000256" key="1">
    <source>
        <dbReference type="SAM" id="Phobius"/>
    </source>
</evidence>
<proteinExistence type="predicted"/>
<keyword evidence="1" id="KW-1133">Transmembrane helix</keyword>
<feature type="transmembrane region" description="Helical" evidence="1">
    <location>
        <begin position="230"/>
        <end position="249"/>
    </location>
</feature>
<feature type="transmembrane region" description="Helical" evidence="1">
    <location>
        <begin position="70"/>
        <end position="93"/>
    </location>
</feature>